<keyword evidence="2" id="KW-1185">Reference proteome</keyword>
<dbReference type="AlphaFoldDB" id="A0AAF0YBS7"/>
<organism evidence="1 2">
    <name type="scientific">Vanrija pseudolonga</name>
    <dbReference type="NCBI Taxonomy" id="143232"/>
    <lineage>
        <taxon>Eukaryota</taxon>
        <taxon>Fungi</taxon>
        <taxon>Dikarya</taxon>
        <taxon>Basidiomycota</taxon>
        <taxon>Agaricomycotina</taxon>
        <taxon>Tremellomycetes</taxon>
        <taxon>Trichosporonales</taxon>
        <taxon>Trichosporonaceae</taxon>
        <taxon>Vanrija</taxon>
    </lineage>
</organism>
<protein>
    <submittedName>
        <fullName evidence="1">Uncharacterized protein</fullName>
    </submittedName>
</protein>
<proteinExistence type="predicted"/>
<evidence type="ECO:0000313" key="2">
    <source>
        <dbReference type="Proteomes" id="UP000827549"/>
    </source>
</evidence>
<dbReference type="EMBL" id="CP086717">
    <property type="protein sequence ID" value="WOO83072.1"/>
    <property type="molecule type" value="Genomic_DNA"/>
</dbReference>
<dbReference type="Proteomes" id="UP000827549">
    <property type="component" value="Chromosome 4"/>
</dbReference>
<sequence length="140" mass="15591">MSNNAAQYHSLRDENGFVLPDPFNLLIHLCEDSCNRRGPGVDKCVVSGCPSRRLYHILNMRMPYCSEHLDSIRLDPGGLVAALYFHEGDADTRALTHFVYDSVRRAQAFLAGEDYSWELFNRAAAAGPAGRPPTQPPTQN</sequence>
<dbReference type="GeneID" id="87809777"/>
<evidence type="ECO:0000313" key="1">
    <source>
        <dbReference type="EMBL" id="WOO83072.1"/>
    </source>
</evidence>
<dbReference type="RefSeq" id="XP_062629104.1">
    <property type="nucleotide sequence ID" value="XM_062773120.1"/>
</dbReference>
<accession>A0AAF0YBS7</accession>
<reference evidence="1" key="1">
    <citation type="submission" date="2023-10" db="EMBL/GenBank/DDBJ databases">
        <authorList>
            <person name="Noh H."/>
        </authorList>
    </citation>
    <scope>NUCLEOTIDE SEQUENCE</scope>
    <source>
        <strain evidence="1">DUCC4014</strain>
    </source>
</reference>
<gene>
    <name evidence="1" type="ORF">LOC62_04G006555</name>
</gene>
<name>A0AAF0YBS7_9TREE</name>